<dbReference type="PANTHER" id="PTHR24567">
    <property type="entry name" value="CRP FAMILY TRANSCRIPTIONAL REGULATORY PROTEIN"/>
    <property type="match status" value="1"/>
</dbReference>
<dbReference type="InterPro" id="IPR036390">
    <property type="entry name" value="WH_DNA-bd_sf"/>
</dbReference>
<dbReference type="InterPro" id="IPR018490">
    <property type="entry name" value="cNMP-bd_dom_sf"/>
</dbReference>
<name>A0ABP6RQ71_9PSEU</name>
<evidence type="ECO:0000259" key="4">
    <source>
        <dbReference type="PROSITE" id="PS50042"/>
    </source>
</evidence>
<organism evidence="5 6">
    <name type="scientific">Saccharopolyspora gregorii</name>
    <dbReference type="NCBI Taxonomy" id="33914"/>
    <lineage>
        <taxon>Bacteria</taxon>
        <taxon>Bacillati</taxon>
        <taxon>Actinomycetota</taxon>
        <taxon>Actinomycetes</taxon>
        <taxon>Pseudonocardiales</taxon>
        <taxon>Pseudonocardiaceae</taxon>
        <taxon>Saccharopolyspora</taxon>
    </lineage>
</organism>
<dbReference type="Gene3D" id="2.60.120.10">
    <property type="entry name" value="Jelly Rolls"/>
    <property type="match status" value="1"/>
</dbReference>
<keyword evidence="2" id="KW-0238">DNA-binding</keyword>
<feature type="domain" description="Cyclic nucleotide-binding" evidence="4">
    <location>
        <begin position="17"/>
        <end position="100"/>
    </location>
</feature>
<evidence type="ECO:0000256" key="2">
    <source>
        <dbReference type="ARBA" id="ARBA00023125"/>
    </source>
</evidence>
<dbReference type="EMBL" id="BAAAYK010000038">
    <property type="protein sequence ID" value="GAA3357668.1"/>
    <property type="molecule type" value="Genomic_DNA"/>
</dbReference>
<evidence type="ECO:0000313" key="6">
    <source>
        <dbReference type="Proteomes" id="UP001500483"/>
    </source>
</evidence>
<dbReference type="PANTHER" id="PTHR24567:SF74">
    <property type="entry name" value="HTH-TYPE TRANSCRIPTIONAL REGULATOR ARCR"/>
    <property type="match status" value="1"/>
</dbReference>
<sequence>MLGDRRWAALVGSGVRRNHRAGEYLLRQNDRGGHLFALISGRVKVLAGLDGSQVLLSLRGAGDLVGEMAARGNSRRMASVQALDACTSCVLKRAEFDRFLHDHGAHGLLSDYLVGKLSETVPYQVQQFHFGPLQRVARLCFEVHSLADARQPDRARIPFSQEALAQALGMARSTVAEQIAVLRSSGALGPGPRLVVDDERALAAQAGAVPPS</sequence>
<dbReference type="SUPFAM" id="SSF51206">
    <property type="entry name" value="cAMP-binding domain-like"/>
    <property type="match status" value="1"/>
</dbReference>
<dbReference type="Pfam" id="PF13545">
    <property type="entry name" value="HTH_Crp_2"/>
    <property type="match status" value="1"/>
</dbReference>
<dbReference type="Proteomes" id="UP001500483">
    <property type="component" value="Unassembled WGS sequence"/>
</dbReference>
<keyword evidence="1" id="KW-0805">Transcription regulation</keyword>
<proteinExistence type="predicted"/>
<dbReference type="Pfam" id="PF00027">
    <property type="entry name" value="cNMP_binding"/>
    <property type="match status" value="1"/>
</dbReference>
<accession>A0ABP6RQ71</accession>
<evidence type="ECO:0000256" key="3">
    <source>
        <dbReference type="ARBA" id="ARBA00023163"/>
    </source>
</evidence>
<gene>
    <name evidence="5" type="ORF">GCM10020366_26640</name>
</gene>
<evidence type="ECO:0000313" key="5">
    <source>
        <dbReference type="EMBL" id="GAA3357668.1"/>
    </source>
</evidence>
<keyword evidence="3" id="KW-0804">Transcription</keyword>
<dbReference type="CDD" id="cd00038">
    <property type="entry name" value="CAP_ED"/>
    <property type="match status" value="1"/>
</dbReference>
<dbReference type="InterPro" id="IPR000595">
    <property type="entry name" value="cNMP-bd_dom"/>
</dbReference>
<dbReference type="Gene3D" id="1.10.10.10">
    <property type="entry name" value="Winged helix-like DNA-binding domain superfamily/Winged helix DNA-binding domain"/>
    <property type="match status" value="1"/>
</dbReference>
<evidence type="ECO:0000256" key="1">
    <source>
        <dbReference type="ARBA" id="ARBA00023015"/>
    </source>
</evidence>
<dbReference type="InterPro" id="IPR014710">
    <property type="entry name" value="RmlC-like_jellyroll"/>
</dbReference>
<dbReference type="SMART" id="SM00100">
    <property type="entry name" value="cNMP"/>
    <property type="match status" value="1"/>
</dbReference>
<dbReference type="PROSITE" id="PS50042">
    <property type="entry name" value="CNMP_BINDING_3"/>
    <property type="match status" value="1"/>
</dbReference>
<protein>
    <recommendedName>
        <fullName evidence="4">Cyclic nucleotide-binding domain-containing protein</fullName>
    </recommendedName>
</protein>
<keyword evidence="6" id="KW-1185">Reference proteome</keyword>
<reference evidence="6" key="1">
    <citation type="journal article" date="2019" name="Int. J. Syst. Evol. Microbiol.">
        <title>The Global Catalogue of Microorganisms (GCM) 10K type strain sequencing project: providing services to taxonomists for standard genome sequencing and annotation.</title>
        <authorList>
            <consortium name="The Broad Institute Genomics Platform"/>
            <consortium name="The Broad Institute Genome Sequencing Center for Infectious Disease"/>
            <person name="Wu L."/>
            <person name="Ma J."/>
        </authorList>
    </citation>
    <scope>NUCLEOTIDE SEQUENCE [LARGE SCALE GENOMIC DNA]</scope>
    <source>
        <strain evidence="6">JCM 9687</strain>
    </source>
</reference>
<comment type="caution">
    <text evidence="5">The sequence shown here is derived from an EMBL/GenBank/DDBJ whole genome shotgun (WGS) entry which is preliminary data.</text>
</comment>
<dbReference type="InterPro" id="IPR036388">
    <property type="entry name" value="WH-like_DNA-bd_sf"/>
</dbReference>
<dbReference type="SUPFAM" id="SSF46785">
    <property type="entry name" value="Winged helix' DNA-binding domain"/>
    <property type="match status" value="1"/>
</dbReference>
<dbReference type="InterPro" id="IPR050397">
    <property type="entry name" value="Env_Response_Regulators"/>
</dbReference>
<dbReference type="InterPro" id="IPR012318">
    <property type="entry name" value="HTH_CRP"/>
</dbReference>